<accession>A0A138ZZ97</accession>
<feature type="compositionally biased region" description="Basic and acidic residues" evidence="3">
    <location>
        <begin position="24"/>
        <end position="43"/>
    </location>
</feature>
<dbReference type="AlphaFoldDB" id="A0A138ZZ97"/>
<dbReference type="PANTHER" id="PTHR11360:SF284">
    <property type="entry name" value="EG:103B4.3 PROTEIN-RELATED"/>
    <property type="match status" value="1"/>
</dbReference>
<feature type="transmembrane region" description="Helical" evidence="4">
    <location>
        <begin position="348"/>
        <end position="370"/>
    </location>
</feature>
<dbReference type="InterPro" id="IPR020846">
    <property type="entry name" value="MFS_dom"/>
</dbReference>
<feature type="transmembrane region" description="Helical" evidence="4">
    <location>
        <begin position="214"/>
        <end position="234"/>
    </location>
</feature>
<feature type="transmembrane region" description="Helical" evidence="4">
    <location>
        <begin position="122"/>
        <end position="141"/>
    </location>
</feature>
<sequence length="463" mass="49330">MANTGDTLSGIPTFPPDESGSDNTRLDAESAEDSAEKKDSTKTALDDFPEGGYGWVIVAAAIVINVVAIGEQITYGIFQRHYTAHQVFPGATNLTVAIVGGVGVALLPGLGPLSGRLADRFGYARTAFIGGLIQALGYLLASFSSTLWHIFLTQSFLVPLGWSLSYFPAMSVIPHWFLRRRGAVTGIVAAGCGAGGLVLAPTLQAIIDASSFRWALRFLAAASGVCVCGAAVLIRTRFPSRPRGRVLDLSVFGNWTFTRLFLTTFVSCFGFFAPGFFLNSYAIDKLGASNSIASITLSINAVGQSVGRVIWGLAAKRIGYLNLYVILQLVPGLLCWCLWANATTLAVLLLFSFLFGMFAGGFVIINPLLIPDLFGYDQLASILGMIFCGFAPGIAAGPVIMGAILDGSATTHEVTNPDGSVGVVTERNYLTAIMVCGSFWIASLGFVGWLRFEKAGWKVWKRV</sequence>
<dbReference type="PROSITE" id="PS50850">
    <property type="entry name" value="MFS"/>
    <property type="match status" value="1"/>
</dbReference>
<evidence type="ECO:0000256" key="3">
    <source>
        <dbReference type="SAM" id="MobiDB-lite"/>
    </source>
</evidence>
<name>A0A138ZZ97_GONPJ</name>
<dbReference type="InterPro" id="IPR050327">
    <property type="entry name" value="Proton-linked_MCT"/>
</dbReference>
<proteinExistence type="inferred from homology"/>
<evidence type="ECO:0000313" key="6">
    <source>
        <dbReference type="EMBL" id="KXS09829.1"/>
    </source>
</evidence>
<keyword evidence="4" id="KW-0812">Transmembrane</keyword>
<comment type="subcellular location">
    <subcellularLocation>
        <location evidence="1">Membrane</location>
        <topology evidence="1">Multi-pass membrane protein</topology>
    </subcellularLocation>
</comment>
<feature type="transmembrane region" description="Helical" evidence="4">
    <location>
        <begin position="147"/>
        <end position="170"/>
    </location>
</feature>
<feature type="transmembrane region" description="Helical" evidence="4">
    <location>
        <begin position="90"/>
        <end position="110"/>
    </location>
</feature>
<protein>
    <submittedName>
        <fullName evidence="6">MFS general substrate transporter</fullName>
    </submittedName>
</protein>
<feature type="transmembrane region" description="Helical" evidence="4">
    <location>
        <begin position="246"/>
        <end position="272"/>
    </location>
</feature>
<keyword evidence="7" id="KW-1185">Reference proteome</keyword>
<comment type="similarity">
    <text evidence="2">Belongs to the major facilitator superfamily. Monocarboxylate porter (TC 2.A.1.13) family.</text>
</comment>
<feature type="transmembrane region" description="Helical" evidence="4">
    <location>
        <begin position="429"/>
        <end position="452"/>
    </location>
</feature>
<dbReference type="PANTHER" id="PTHR11360">
    <property type="entry name" value="MONOCARBOXYLATE TRANSPORTER"/>
    <property type="match status" value="1"/>
</dbReference>
<feature type="region of interest" description="Disordered" evidence="3">
    <location>
        <begin position="1"/>
        <end position="43"/>
    </location>
</feature>
<keyword evidence="4" id="KW-0472">Membrane</keyword>
<feature type="transmembrane region" description="Helical" evidence="4">
    <location>
        <begin position="323"/>
        <end position="342"/>
    </location>
</feature>
<dbReference type="SUPFAM" id="SSF103473">
    <property type="entry name" value="MFS general substrate transporter"/>
    <property type="match status" value="1"/>
</dbReference>
<reference evidence="6 7" key="1">
    <citation type="journal article" date="2015" name="Genome Biol. Evol.">
        <title>Phylogenomic analyses indicate that early fungi evolved digesting cell walls of algal ancestors of land plants.</title>
        <authorList>
            <person name="Chang Y."/>
            <person name="Wang S."/>
            <person name="Sekimoto S."/>
            <person name="Aerts A.L."/>
            <person name="Choi C."/>
            <person name="Clum A."/>
            <person name="LaButti K.M."/>
            <person name="Lindquist E.A."/>
            <person name="Yee Ngan C."/>
            <person name="Ohm R.A."/>
            <person name="Salamov A.A."/>
            <person name="Grigoriev I.V."/>
            <person name="Spatafora J.W."/>
            <person name="Berbee M.L."/>
        </authorList>
    </citation>
    <scope>NUCLEOTIDE SEQUENCE [LARGE SCALE GENOMIC DNA]</scope>
    <source>
        <strain evidence="6 7">JEL478</strain>
    </source>
</reference>
<evidence type="ECO:0000259" key="5">
    <source>
        <dbReference type="PROSITE" id="PS50850"/>
    </source>
</evidence>
<dbReference type="OMA" id="ANTGCIV"/>
<dbReference type="GO" id="GO:0016020">
    <property type="term" value="C:membrane"/>
    <property type="evidence" value="ECO:0007669"/>
    <property type="project" value="UniProtKB-SubCell"/>
</dbReference>
<dbReference type="InterPro" id="IPR011701">
    <property type="entry name" value="MFS"/>
</dbReference>
<dbReference type="EMBL" id="KQ965849">
    <property type="protein sequence ID" value="KXS09829.1"/>
    <property type="molecule type" value="Genomic_DNA"/>
</dbReference>
<dbReference type="STRING" id="1344416.A0A138ZZ97"/>
<organism evidence="6 7">
    <name type="scientific">Gonapodya prolifera (strain JEL478)</name>
    <name type="common">Monoblepharis prolifera</name>
    <dbReference type="NCBI Taxonomy" id="1344416"/>
    <lineage>
        <taxon>Eukaryota</taxon>
        <taxon>Fungi</taxon>
        <taxon>Fungi incertae sedis</taxon>
        <taxon>Chytridiomycota</taxon>
        <taxon>Chytridiomycota incertae sedis</taxon>
        <taxon>Monoblepharidomycetes</taxon>
        <taxon>Monoblepharidales</taxon>
        <taxon>Gonapodyaceae</taxon>
        <taxon>Gonapodya</taxon>
    </lineage>
</organism>
<evidence type="ECO:0000256" key="1">
    <source>
        <dbReference type="ARBA" id="ARBA00004141"/>
    </source>
</evidence>
<dbReference type="InterPro" id="IPR036259">
    <property type="entry name" value="MFS_trans_sf"/>
</dbReference>
<feature type="transmembrane region" description="Helical" evidence="4">
    <location>
        <begin position="292"/>
        <end position="311"/>
    </location>
</feature>
<evidence type="ECO:0000256" key="2">
    <source>
        <dbReference type="ARBA" id="ARBA00006727"/>
    </source>
</evidence>
<evidence type="ECO:0000256" key="4">
    <source>
        <dbReference type="SAM" id="Phobius"/>
    </source>
</evidence>
<feature type="domain" description="Major facilitator superfamily (MFS) profile" evidence="5">
    <location>
        <begin position="256"/>
        <end position="463"/>
    </location>
</feature>
<feature type="transmembrane region" description="Helical" evidence="4">
    <location>
        <begin position="382"/>
        <end position="405"/>
    </location>
</feature>
<dbReference type="GO" id="GO:0022857">
    <property type="term" value="F:transmembrane transporter activity"/>
    <property type="evidence" value="ECO:0007669"/>
    <property type="project" value="InterPro"/>
</dbReference>
<feature type="transmembrane region" description="Helical" evidence="4">
    <location>
        <begin position="182"/>
        <end position="202"/>
    </location>
</feature>
<dbReference type="Proteomes" id="UP000070544">
    <property type="component" value="Unassembled WGS sequence"/>
</dbReference>
<dbReference type="OrthoDB" id="2213137at2759"/>
<dbReference type="Pfam" id="PF07690">
    <property type="entry name" value="MFS_1"/>
    <property type="match status" value="2"/>
</dbReference>
<feature type="transmembrane region" description="Helical" evidence="4">
    <location>
        <begin position="52"/>
        <end position="70"/>
    </location>
</feature>
<dbReference type="Gene3D" id="1.20.1250.20">
    <property type="entry name" value="MFS general substrate transporter like domains"/>
    <property type="match status" value="2"/>
</dbReference>
<evidence type="ECO:0000313" key="7">
    <source>
        <dbReference type="Proteomes" id="UP000070544"/>
    </source>
</evidence>
<gene>
    <name evidence="6" type="ORF">M427DRAFT_63484</name>
</gene>
<keyword evidence="4" id="KW-1133">Transmembrane helix</keyword>